<dbReference type="Gene3D" id="1.10.167.10">
    <property type="entry name" value="Regulator of G-protein Signalling 4, domain 2"/>
    <property type="match status" value="1"/>
</dbReference>
<name>X6NMZ5_RETFI</name>
<feature type="non-terminal residue" evidence="2">
    <location>
        <position position="1"/>
    </location>
</feature>
<dbReference type="InterPro" id="IPR016137">
    <property type="entry name" value="RGS"/>
</dbReference>
<dbReference type="Pfam" id="PF00615">
    <property type="entry name" value="RGS"/>
    <property type="match status" value="1"/>
</dbReference>
<evidence type="ECO:0000313" key="2">
    <source>
        <dbReference type="EMBL" id="ETO27640.1"/>
    </source>
</evidence>
<dbReference type="InterPro" id="IPR044926">
    <property type="entry name" value="RGS_subdomain_2"/>
</dbReference>
<keyword evidence="3" id="KW-1185">Reference proteome</keyword>
<gene>
    <name evidence="2" type="ORF">RFI_09491</name>
</gene>
<accession>X6NMZ5</accession>
<dbReference type="AlphaFoldDB" id="X6NMZ5"/>
<feature type="domain" description="RGS" evidence="1">
    <location>
        <begin position="52"/>
        <end position="190"/>
    </location>
</feature>
<organism evidence="2 3">
    <name type="scientific">Reticulomyxa filosa</name>
    <dbReference type="NCBI Taxonomy" id="46433"/>
    <lineage>
        <taxon>Eukaryota</taxon>
        <taxon>Sar</taxon>
        <taxon>Rhizaria</taxon>
        <taxon>Retaria</taxon>
        <taxon>Foraminifera</taxon>
        <taxon>Monothalamids</taxon>
        <taxon>Reticulomyxidae</taxon>
        <taxon>Reticulomyxa</taxon>
    </lineage>
</organism>
<dbReference type="InterPro" id="IPR036305">
    <property type="entry name" value="RGS_sf"/>
</dbReference>
<dbReference type="PANTHER" id="PTHR10845:SF192">
    <property type="entry name" value="DOUBLE HIT, ISOFORM B"/>
    <property type="match status" value="1"/>
</dbReference>
<evidence type="ECO:0000313" key="3">
    <source>
        <dbReference type="Proteomes" id="UP000023152"/>
    </source>
</evidence>
<dbReference type="PANTHER" id="PTHR10845">
    <property type="entry name" value="REGULATOR OF G PROTEIN SIGNALING"/>
    <property type="match status" value="1"/>
</dbReference>
<dbReference type="OrthoDB" id="196547at2759"/>
<dbReference type="SUPFAM" id="SSF48097">
    <property type="entry name" value="Regulator of G-protein signaling, RGS"/>
    <property type="match status" value="1"/>
</dbReference>
<dbReference type="PROSITE" id="PS50132">
    <property type="entry name" value="RGS"/>
    <property type="match status" value="1"/>
</dbReference>
<proteinExistence type="predicted"/>
<sequence length="200" mass="23392">DHTLLKEKGGHSDAKTKPHTLATVFQHDYLFSAYMAHLFQEFSIDLIEWVQFKDLLRQRYSDKIKQGEIKFGEGLLYLQNIPKSNIVYGTMSKEEKQNITNISVFQFRHKAMQLYAKYIPLDGEFTVNISNNCRRNLESVINNPNSFRGDDSDAILLFTLFDQCIDEVYTLQEDDSFTRFRRSEVYQALIRRHGISDSMS</sequence>
<comment type="caution">
    <text evidence="2">The sequence shown here is derived from an EMBL/GenBank/DDBJ whole genome shotgun (WGS) entry which is preliminary data.</text>
</comment>
<dbReference type="EMBL" id="ASPP01007130">
    <property type="protein sequence ID" value="ETO27640.1"/>
    <property type="molecule type" value="Genomic_DNA"/>
</dbReference>
<dbReference type="SMART" id="SM00315">
    <property type="entry name" value="RGS"/>
    <property type="match status" value="1"/>
</dbReference>
<dbReference type="Proteomes" id="UP000023152">
    <property type="component" value="Unassembled WGS sequence"/>
</dbReference>
<protein>
    <recommendedName>
        <fullName evidence="1">RGS domain-containing protein</fullName>
    </recommendedName>
</protein>
<reference evidence="2 3" key="1">
    <citation type="journal article" date="2013" name="Curr. Biol.">
        <title>The Genome of the Foraminiferan Reticulomyxa filosa.</title>
        <authorList>
            <person name="Glockner G."/>
            <person name="Hulsmann N."/>
            <person name="Schleicher M."/>
            <person name="Noegel A.A."/>
            <person name="Eichinger L."/>
            <person name="Gallinger C."/>
            <person name="Pawlowski J."/>
            <person name="Sierra R."/>
            <person name="Euteneuer U."/>
            <person name="Pillet L."/>
            <person name="Moustafa A."/>
            <person name="Platzer M."/>
            <person name="Groth M."/>
            <person name="Szafranski K."/>
            <person name="Schliwa M."/>
        </authorList>
    </citation>
    <scope>NUCLEOTIDE SEQUENCE [LARGE SCALE GENOMIC DNA]</scope>
</reference>
<evidence type="ECO:0000259" key="1">
    <source>
        <dbReference type="PROSITE" id="PS50132"/>
    </source>
</evidence>